<proteinExistence type="predicted"/>
<dbReference type="PANTHER" id="PTHR35761">
    <property type="entry name" value="ATR INTERACTING PROTEIN"/>
    <property type="match status" value="1"/>
</dbReference>
<keyword evidence="1" id="KW-0175">Coiled coil</keyword>
<comment type="caution">
    <text evidence="3">The sequence shown here is derived from an EMBL/GenBank/DDBJ whole genome shotgun (WGS) entry which is preliminary data.</text>
</comment>
<evidence type="ECO:0000256" key="1">
    <source>
        <dbReference type="SAM" id="Coils"/>
    </source>
</evidence>
<feature type="coiled-coil region" evidence="1">
    <location>
        <begin position="117"/>
        <end position="172"/>
    </location>
</feature>
<evidence type="ECO:0000256" key="2">
    <source>
        <dbReference type="SAM" id="MobiDB-lite"/>
    </source>
</evidence>
<dbReference type="EMBL" id="SWLB01000010">
    <property type="protein sequence ID" value="KAF3334057.1"/>
    <property type="molecule type" value="Genomic_DNA"/>
</dbReference>
<gene>
    <name evidence="3" type="ORF">FCM35_KLT01748</name>
</gene>
<evidence type="ECO:0000313" key="3">
    <source>
        <dbReference type="EMBL" id="KAF3334057.1"/>
    </source>
</evidence>
<dbReference type="PANTHER" id="PTHR35761:SF1">
    <property type="entry name" value="PROTEIN SENSITIVE TO UV 2"/>
    <property type="match status" value="1"/>
</dbReference>
<name>A0A833R9X8_9POAL</name>
<reference evidence="3" key="1">
    <citation type="submission" date="2020-01" db="EMBL/GenBank/DDBJ databases">
        <title>Genome sequence of Kobresia littledalei, the first chromosome-level genome in the family Cyperaceae.</title>
        <authorList>
            <person name="Qu G."/>
        </authorList>
    </citation>
    <scope>NUCLEOTIDE SEQUENCE</scope>
    <source>
        <strain evidence="3">C.B.Clarke</strain>
        <tissue evidence="3">Leaf</tissue>
    </source>
</reference>
<protein>
    <submittedName>
        <fullName evidence="3">Uncharacterized protein</fullName>
    </submittedName>
</protein>
<dbReference type="Proteomes" id="UP000623129">
    <property type="component" value="Unassembled WGS sequence"/>
</dbReference>
<dbReference type="AlphaFoldDB" id="A0A833R9X8"/>
<keyword evidence="4" id="KW-1185">Reference proteome</keyword>
<feature type="region of interest" description="Disordered" evidence="2">
    <location>
        <begin position="177"/>
        <end position="197"/>
    </location>
</feature>
<sequence length="703" mass="78059">MSSGIDEWDESFLEELLRSEFEALASRNLPTPAPPPPPPHVADNLNSNLNFDGGADAASASASGITEFQFSPPRELSQMYTIDRPTTGDDFQVVDSHSWGADFRNTHSLTNNNNKELNNLKRDLMRLSTLLHHKESECCQLKMDRAKKEVQLKCAHQRIEAKETEIRNLKRANVEHTPVPVRKPPPAAAISNGGSEERNSALLASNREDPMMAPIPKLLESRHHTMNDITLSTSKSTGVKTACVQDGNINNDCSTTSKSLYGEQICSNLRAIWGIESSNRRARRELISSIFASCSDDIFAPFDDREMSEASTSDMNCSDIGLIGSNAVSRLQALVPKVRNQTAELHHVVEELLNLCRVKNVSLIARSLKILRTILHHLISSGAFPNQRENVLAGASPTDNKQGKRSKNEISTVMDLCLLNEDANFNKMIDLPSIWWVAIFDAARETIKKTPKESYVSDALFIMILTVMRSDANTDREKFRLAPVLECVHLLLNKETGPFVKKEAVYLLFLILNCPKTLALFCSRGREGVDVISEKVEELSEDVLQHQIGLLLGDLGECLSCPLSGSMDLMLVRQVIILLAYIASYGQSGFELLLDPVGPAELNLLELIVQVLSAQMNLENSKERNLVMKEALILLNRLASNYSKTTLEVLTRKSCASLTINIANRIPRMGRGGPRTNNTDIELKIADLARVFASRLFSFIGER</sequence>
<dbReference type="OrthoDB" id="645074at2759"/>
<dbReference type="GO" id="GO:0006974">
    <property type="term" value="P:DNA damage response"/>
    <property type="evidence" value="ECO:0007669"/>
    <property type="project" value="InterPro"/>
</dbReference>
<accession>A0A833R9X8</accession>
<dbReference type="InterPro" id="IPR044952">
    <property type="entry name" value="SUV2"/>
</dbReference>
<organism evidence="3 4">
    <name type="scientific">Carex littledalei</name>
    <dbReference type="NCBI Taxonomy" id="544730"/>
    <lineage>
        <taxon>Eukaryota</taxon>
        <taxon>Viridiplantae</taxon>
        <taxon>Streptophyta</taxon>
        <taxon>Embryophyta</taxon>
        <taxon>Tracheophyta</taxon>
        <taxon>Spermatophyta</taxon>
        <taxon>Magnoliopsida</taxon>
        <taxon>Liliopsida</taxon>
        <taxon>Poales</taxon>
        <taxon>Cyperaceae</taxon>
        <taxon>Cyperoideae</taxon>
        <taxon>Cariceae</taxon>
        <taxon>Carex</taxon>
        <taxon>Carex subgen. Euthyceras</taxon>
    </lineage>
</organism>
<evidence type="ECO:0000313" key="4">
    <source>
        <dbReference type="Proteomes" id="UP000623129"/>
    </source>
</evidence>